<gene>
    <name evidence="1" type="ORF">K441DRAFT_681955</name>
</gene>
<name>A0ACC8EQ83_9PEZI</name>
<dbReference type="Proteomes" id="UP000250078">
    <property type="component" value="Unassembled WGS sequence"/>
</dbReference>
<keyword evidence="2" id="KW-1185">Reference proteome</keyword>
<dbReference type="EMBL" id="KV748244">
    <property type="protein sequence ID" value="OCK88323.1"/>
    <property type="molecule type" value="Genomic_DNA"/>
</dbReference>
<protein>
    <submittedName>
        <fullName evidence="1">DJ-1/PfpI family protein</fullName>
    </submittedName>
</protein>
<organism evidence="1 2">
    <name type="scientific">Cenococcum geophilum 1.58</name>
    <dbReference type="NCBI Taxonomy" id="794803"/>
    <lineage>
        <taxon>Eukaryota</taxon>
        <taxon>Fungi</taxon>
        <taxon>Dikarya</taxon>
        <taxon>Ascomycota</taxon>
        <taxon>Pezizomycotina</taxon>
        <taxon>Dothideomycetes</taxon>
        <taxon>Pleosporomycetidae</taxon>
        <taxon>Gloniales</taxon>
        <taxon>Gloniaceae</taxon>
        <taxon>Cenococcum</taxon>
    </lineage>
</organism>
<reference evidence="1 2" key="1">
    <citation type="journal article" date="2016" name="Nat. Commun.">
        <title>Ectomycorrhizal ecology is imprinted in the genome of the dominant symbiotic fungus Cenococcum geophilum.</title>
        <authorList>
            <consortium name="DOE Joint Genome Institute"/>
            <person name="Peter M."/>
            <person name="Kohler A."/>
            <person name="Ohm R.A."/>
            <person name="Kuo A."/>
            <person name="Krutzmann J."/>
            <person name="Morin E."/>
            <person name="Arend M."/>
            <person name="Barry K.W."/>
            <person name="Binder M."/>
            <person name="Choi C."/>
            <person name="Clum A."/>
            <person name="Copeland A."/>
            <person name="Grisel N."/>
            <person name="Haridas S."/>
            <person name="Kipfer T."/>
            <person name="LaButti K."/>
            <person name="Lindquist E."/>
            <person name="Lipzen A."/>
            <person name="Maire R."/>
            <person name="Meier B."/>
            <person name="Mihaltcheva S."/>
            <person name="Molinier V."/>
            <person name="Murat C."/>
            <person name="Poggeler S."/>
            <person name="Quandt C.A."/>
            <person name="Sperisen C."/>
            <person name="Tritt A."/>
            <person name="Tisserant E."/>
            <person name="Crous P.W."/>
            <person name="Henrissat B."/>
            <person name="Nehls U."/>
            <person name="Egli S."/>
            <person name="Spatafora J.W."/>
            <person name="Grigoriev I.V."/>
            <person name="Martin F.M."/>
        </authorList>
    </citation>
    <scope>NUCLEOTIDE SEQUENCE [LARGE SCALE GENOMIC DNA]</scope>
    <source>
        <strain evidence="1 2">1.58</strain>
    </source>
</reference>
<evidence type="ECO:0000313" key="2">
    <source>
        <dbReference type="Proteomes" id="UP000250078"/>
    </source>
</evidence>
<accession>A0ACC8EQ83</accession>
<proteinExistence type="predicted"/>
<evidence type="ECO:0000313" key="1">
    <source>
        <dbReference type="EMBL" id="OCK88323.1"/>
    </source>
</evidence>
<sequence>MAPLRIGVMFENVQLSDITCIDLIGNLSTDYVKVLAEVGYAEYLSQAMDMEFLYISSSLEPAFMTPSLYAKPTVTYDDCPRDLDILVIGGPPPTHRPEASLKFLKEAAEKTQVVLTTCVGSTWLASAGVLDGKRATTNREFLPFARQMHPNVEWLDQRWVVDGKFWTAGGAGAGTDMVATYALQTWDENFVRKLSLDLLDTDPVLRGQFYK</sequence>